<dbReference type="KEGG" id="pfla:Pflav_015430"/>
<accession>A0A6F8XMV0</accession>
<dbReference type="AntiFam" id="ANF00178">
    <property type="entry name" value="Shadow ORF (opposite dhbF)"/>
</dbReference>
<evidence type="ECO:0000256" key="1">
    <source>
        <dbReference type="SAM" id="MobiDB-lite"/>
    </source>
</evidence>
<dbReference type="AlphaFoldDB" id="A0A6F8XMV0"/>
<feature type="region of interest" description="Disordered" evidence="1">
    <location>
        <begin position="214"/>
        <end position="238"/>
    </location>
</feature>
<feature type="region of interest" description="Disordered" evidence="1">
    <location>
        <begin position="1"/>
        <end position="33"/>
    </location>
</feature>
<proteinExistence type="predicted"/>
<evidence type="ECO:0000313" key="3">
    <source>
        <dbReference type="Proteomes" id="UP000502508"/>
    </source>
</evidence>
<sequence length="275" mass="28528">MSGAGGADSNTRAQVAVTAASTPRPAGLRRGSVGPIRQGAVAKRREIHLAGQVEGQLGEAYHLGRGHVAGHPVQAVLAQLGHVRRVRRRQVRHQVLDSAALGDVDDRVVHPGVGAHHGLHLADLDPLPLDLHLPVEPAEVGDRAVGLQPHQVAGAVEAGAGHRAERVGYESGGGLRRPAVVAAGQLRAADTQLAGDPGRARAQPLVQHVRVAAGQRGADRQRPVPGAGQFAADHDHGGLGRPVPVVEALGRRRGPAVYLFRAARLAGREQVGQVG</sequence>
<keyword evidence="3" id="KW-1185">Reference proteome</keyword>
<dbReference type="Proteomes" id="UP000502508">
    <property type="component" value="Chromosome"/>
</dbReference>
<reference evidence="2 3" key="1">
    <citation type="submission" date="2020-03" db="EMBL/GenBank/DDBJ databases">
        <title>Whole genome shotgun sequence of Phytohabitans flavus NBRC 107702.</title>
        <authorList>
            <person name="Komaki H."/>
            <person name="Tamura T."/>
        </authorList>
    </citation>
    <scope>NUCLEOTIDE SEQUENCE [LARGE SCALE GENOMIC DNA]</scope>
    <source>
        <strain evidence="2 3">NBRC 107702</strain>
    </source>
</reference>
<reference evidence="2 3" key="2">
    <citation type="submission" date="2020-03" db="EMBL/GenBank/DDBJ databases">
        <authorList>
            <person name="Ichikawa N."/>
            <person name="Kimura A."/>
            <person name="Kitahashi Y."/>
            <person name="Uohara A."/>
        </authorList>
    </citation>
    <scope>NUCLEOTIDE SEQUENCE [LARGE SCALE GENOMIC DNA]</scope>
    <source>
        <strain evidence="2 3">NBRC 107702</strain>
    </source>
</reference>
<dbReference type="EMBL" id="AP022870">
    <property type="protein sequence ID" value="BCB75133.1"/>
    <property type="molecule type" value="Genomic_DNA"/>
</dbReference>
<gene>
    <name evidence="2" type="ORF">Pflav_015430</name>
</gene>
<evidence type="ECO:0000313" key="2">
    <source>
        <dbReference type="EMBL" id="BCB75133.1"/>
    </source>
</evidence>
<name>A0A6F8XMV0_9ACTN</name>
<organism evidence="2 3">
    <name type="scientific">Phytohabitans flavus</name>
    <dbReference type="NCBI Taxonomy" id="1076124"/>
    <lineage>
        <taxon>Bacteria</taxon>
        <taxon>Bacillati</taxon>
        <taxon>Actinomycetota</taxon>
        <taxon>Actinomycetes</taxon>
        <taxon>Micromonosporales</taxon>
        <taxon>Micromonosporaceae</taxon>
    </lineage>
</organism>
<protein>
    <submittedName>
        <fullName evidence="2">Uncharacterized protein</fullName>
    </submittedName>
</protein>